<dbReference type="GO" id="GO:0071111">
    <property type="term" value="F:cyclic-guanylate-specific phosphodiesterase activity"/>
    <property type="evidence" value="ECO:0007669"/>
    <property type="project" value="InterPro"/>
</dbReference>
<gene>
    <name evidence="4" type="ORF">IAA81_05935</name>
</gene>
<accession>A0A9D9HQ44</accession>
<dbReference type="InterPro" id="IPR029787">
    <property type="entry name" value="Nucleotide_cyclase"/>
</dbReference>
<feature type="domain" description="GGDEF" evidence="3">
    <location>
        <begin position="357"/>
        <end position="495"/>
    </location>
</feature>
<dbReference type="Pfam" id="PF00990">
    <property type="entry name" value="GGDEF"/>
    <property type="match status" value="1"/>
</dbReference>
<evidence type="ECO:0000259" key="2">
    <source>
        <dbReference type="PROSITE" id="PS50883"/>
    </source>
</evidence>
<dbReference type="SUPFAM" id="SSF141868">
    <property type="entry name" value="EAL domain-like"/>
    <property type="match status" value="1"/>
</dbReference>
<feature type="transmembrane region" description="Helical" evidence="1">
    <location>
        <begin position="293"/>
        <end position="318"/>
    </location>
</feature>
<dbReference type="SUPFAM" id="SSF55073">
    <property type="entry name" value="Nucleotide cyclase"/>
    <property type="match status" value="1"/>
</dbReference>
<dbReference type="SMART" id="SM00267">
    <property type="entry name" value="GGDEF"/>
    <property type="match status" value="1"/>
</dbReference>
<reference evidence="4" key="2">
    <citation type="journal article" date="2021" name="PeerJ">
        <title>Extensive microbial diversity within the chicken gut microbiome revealed by metagenomics and culture.</title>
        <authorList>
            <person name="Gilroy R."/>
            <person name="Ravi A."/>
            <person name="Getino M."/>
            <person name="Pursley I."/>
            <person name="Horton D.L."/>
            <person name="Alikhan N.F."/>
            <person name="Baker D."/>
            <person name="Gharbi K."/>
            <person name="Hall N."/>
            <person name="Watson M."/>
            <person name="Adriaenssens E.M."/>
            <person name="Foster-Nyarko E."/>
            <person name="Jarju S."/>
            <person name="Secka A."/>
            <person name="Antonio M."/>
            <person name="Oren A."/>
            <person name="Chaudhuri R.R."/>
            <person name="La Ragione R."/>
            <person name="Hildebrand F."/>
            <person name="Pallen M.J."/>
        </authorList>
    </citation>
    <scope>NUCLEOTIDE SEQUENCE</scope>
    <source>
        <strain evidence="4">10532</strain>
    </source>
</reference>
<dbReference type="Proteomes" id="UP000823638">
    <property type="component" value="Unassembled WGS sequence"/>
</dbReference>
<dbReference type="Pfam" id="PF00563">
    <property type="entry name" value="EAL"/>
    <property type="match status" value="1"/>
</dbReference>
<dbReference type="EMBL" id="JADIMM010000077">
    <property type="protein sequence ID" value="MBO8457751.1"/>
    <property type="molecule type" value="Genomic_DNA"/>
</dbReference>
<dbReference type="SMART" id="SM00052">
    <property type="entry name" value="EAL"/>
    <property type="match status" value="1"/>
</dbReference>
<dbReference type="InterPro" id="IPR001633">
    <property type="entry name" value="EAL_dom"/>
</dbReference>
<dbReference type="InterPro" id="IPR050706">
    <property type="entry name" value="Cyclic-di-GMP_PDE-like"/>
</dbReference>
<evidence type="ECO:0000256" key="1">
    <source>
        <dbReference type="SAM" id="Phobius"/>
    </source>
</evidence>
<name>A0A9D9HQ44_9SPIR</name>
<sequence length="754" mass="86702">MARLYSKNKKITSRRRTLLVAMSYVLIVVVIAGSGILSFKYINFFQQNMYAQNKFIISESAISIETQIETLATINQNIAKHIVNRIQTLDKTENITEIKNYIQKEVDDWNIQELYIIDENKNWYNSMMESVAPLVIFEQKEGGGPQFFTDQGGNLISLFSLDPPIEINNLRIVGILVEKSHIDIPYLTQFKFLKGMARFYIAERSGKIIQKQNIQGQGDEQIYIQSFFENSTFSGSYSRDDVNTAIYSGQEVLIPFKKNNENLYFYSKAVHNSSLILFTIVPQNLLTSRYQTLFSMTIAVCGTMTSIFGCLIITLICIKNKSEKQVRRLAFYDTLTGAPNLNKFEKTAENLFKKTQHNYAVVYLNIKKFKFINEKHGKEAGDYILKSLYGDYIVPFLQDDEYAARIGPDNFGLLLTYNDKTDQVIQRLVKFKEKAEKIQDKNTGCLYSIQITFGIFFPKFRNSDIVSMLDKAHLALKMGDEKAVCNVFNTAINQKMLRDKILEDKMRDALTKSNFEVYYQPKISLKTGKATGAEALIRWRDPEDGLIMPGEFIPLFERNGFIIATDLFVFETICADIQRWLREGKTPPVVSFNLSKANIENPQFLNTYKNIIHHYGIPTKYIEFEFTETLMYDNLAILSKIIDEIHDIGATCSMDDFGSGYSSLNMLKNINVDVLKLDKEFFNEEETLSQKSKTVIKSVIELAQELNLHTISEGIEKQEDVLFLKDIGCDFIQGYYFAKPMPVKEFEAFMFPDN</sequence>
<dbReference type="AlphaFoldDB" id="A0A9D9HQ44"/>
<dbReference type="Gene3D" id="3.30.70.270">
    <property type="match status" value="1"/>
</dbReference>
<dbReference type="CDD" id="cd01948">
    <property type="entry name" value="EAL"/>
    <property type="match status" value="1"/>
</dbReference>
<feature type="domain" description="EAL" evidence="2">
    <location>
        <begin position="499"/>
        <end position="754"/>
    </location>
</feature>
<dbReference type="Gene3D" id="3.20.20.450">
    <property type="entry name" value="EAL domain"/>
    <property type="match status" value="1"/>
</dbReference>
<dbReference type="PANTHER" id="PTHR33121:SF70">
    <property type="entry name" value="SIGNALING PROTEIN YKOW"/>
    <property type="match status" value="1"/>
</dbReference>
<dbReference type="NCBIfam" id="TIGR00254">
    <property type="entry name" value="GGDEF"/>
    <property type="match status" value="1"/>
</dbReference>
<dbReference type="InterPro" id="IPR043128">
    <property type="entry name" value="Rev_trsase/Diguanyl_cyclase"/>
</dbReference>
<organism evidence="4 5">
    <name type="scientific">Candidatus Gallitreponema excrementavium</name>
    <dbReference type="NCBI Taxonomy" id="2840840"/>
    <lineage>
        <taxon>Bacteria</taxon>
        <taxon>Pseudomonadati</taxon>
        <taxon>Spirochaetota</taxon>
        <taxon>Spirochaetia</taxon>
        <taxon>Spirochaetales</taxon>
        <taxon>Candidatus Gallitreponema</taxon>
    </lineage>
</organism>
<evidence type="ECO:0000313" key="4">
    <source>
        <dbReference type="EMBL" id="MBO8457751.1"/>
    </source>
</evidence>
<dbReference type="InterPro" id="IPR035919">
    <property type="entry name" value="EAL_sf"/>
</dbReference>
<keyword evidence="1" id="KW-1133">Transmembrane helix</keyword>
<proteinExistence type="predicted"/>
<keyword evidence="1" id="KW-0812">Transmembrane</keyword>
<protein>
    <submittedName>
        <fullName evidence="4">GGDEF domain-containing protein</fullName>
    </submittedName>
</protein>
<comment type="caution">
    <text evidence="4">The sequence shown here is derived from an EMBL/GenBank/DDBJ whole genome shotgun (WGS) entry which is preliminary data.</text>
</comment>
<dbReference type="PANTHER" id="PTHR33121">
    <property type="entry name" value="CYCLIC DI-GMP PHOSPHODIESTERASE PDEF"/>
    <property type="match status" value="1"/>
</dbReference>
<evidence type="ECO:0000259" key="3">
    <source>
        <dbReference type="PROSITE" id="PS50887"/>
    </source>
</evidence>
<dbReference type="PROSITE" id="PS50887">
    <property type="entry name" value="GGDEF"/>
    <property type="match status" value="1"/>
</dbReference>
<evidence type="ECO:0000313" key="5">
    <source>
        <dbReference type="Proteomes" id="UP000823638"/>
    </source>
</evidence>
<dbReference type="CDD" id="cd01949">
    <property type="entry name" value="GGDEF"/>
    <property type="match status" value="1"/>
</dbReference>
<dbReference type="InterPro" id="IPR000160">
    <property type="entry name" value="GGDEF_dom"/>
</dbReference>
<feature type="transmembrane region" description="Helical" evidence="1">
    <location>
        <begin position="21"/>
        <end position="42"/>
    </location>
</feature>
<reference evidence="4" key="1">
    <citation type="submission" date="2020-10" db="EMBL/GenBank/DDBJ databases">
        <authorList>
            <person name="Gilroy R."/>
        </authorList>
    </citation>
    <scope>NUCLEOTIDE SEQUENCE</scope>
    <source>
        <strain evidence="4">10532</strain>
    </source>
</reference>
<dbReference type="PROSITE" id="PS50883">
    <property type="entry name" value="EAL"/>
    <property type="match status" value="1"/>
</dbReference>
<keyword evidence="1" id="KW-0472">Membrane</keyword>